<comment type="caution">
    <text evidence="1">The sequence shown here is derived from an EMBL/GenBank/DDBJ whole genome shotgun (WGS) entry which is preliminary data.</text>
</comment>
<name>A0A813U5W0_9BILA</name>
<evidence type="ECO:0000313" key="3">
    <source>
        <dbReference type="Proteomes" id="UP000663882"/>
    </source>
</evidence>
<organism evidence="1 3">
    <name type="scientific">Rotaria sordida</name>
    <dbReference type="NCBI Taxonomy" id="392033"/>
    <lineage>
        <taxon>Eukaryota</taxon>
        <taxon>Metazoa</taxon>
        <taxon>Spiralia</taxon>
        <taxon>Gnathifera</taxon>
        <taxon>Rotifera</taxon>
        <taxon>Eurotatoria</taxon>
        <taxon>Bdelloidea</taxon>
        <taxon>Philodinida</taxon>
        <taxon>Philodinidae</taxon>
        <taxon>Rotaria</taxon>
    </lineage>
</organism>
<accession>A0A813U5W0</accession>
<reference evidence="1" key="1">
    <citation type="submission" date="2021-02" db="EMBL/GenBank/DDBJ databases">
        <authorList>
            <person name="Nowell W R."/>
        </authorList>
    </citation>
    <scope>NUCLEOTIDE SEQUENCE</scope>
</reference>
<sequence>MIVADLLPESNTIQTVNTMDRTVIIDEITKLSRASPESMSINDNSSSITSIKIPLVSFEPILASSPNYILVNEFTKRRNQLILIDDHLQKYFIRSSIKTTVIDALWYDNQQQFLLLTSTNIFIFDPNTKKIEILHDIIPIENKTFKCFTLLNQSTLLIAYNEWSPQYIDRWEQNNENGIWKLIERQPLKLTSNEFIGNISTIIDNDCLNVAIIIYNILTEQWRIEVCHIETLICIKTILLSESNLMHDYRMISIENTQSDIKWLAYSPINPNIIGINSEWKKIQLNYKHPVQRMALFRENYLIVRTRERVDIHMFL</sequence>
<gene>
    <name evidence="2" type="ORF">OTI717_LOCUS1071</name>
    <name evidence="1" type="ORF">RFH988_LOCUS5043</name>
</gene>
<protein>
    <submittedName>
        <fullName evidence="1">Uncharacterized protein</fullName>
    </submittedName>
</protein>
<proteinExistence type="predicted"/>
<dbReference type="EMBL" id="CAJNOO010000138">
    <property type="protein sequence ID" value="CAF0823131.1"/>
    <property type="molecule type" value="Genomic_DNA"/>
</dbReference>
<dbReference type="OrthoDB" id="10004994at2759"/>
<dbReference type="EMBL" id="CAJOAX010000041">
    <property type="protein sequence ID" value="CAF3490019.1"/>
    <property type="molecule type" value="Genomic_DNA"/>
</dbReference>
<evidence type="ECO:0000313" key="2">
    <source>
        <dbReference type="EMBL" id="CAF3490019.1"/>
    </source>
</evidence>
<dbReference type="Proteomes" id="UP000663882">
    <property type="component" value="Unassembled WGS sequence"/>
</dbReference>
<evidence type="ECO:0000313" key="1">
    <source>
        <dbReference type="EMBL" id="CAF0823131.1"/>
    </source>
</evidence>
<dbReference type="AlphaFoldDB" id="A0A813U5W0"/>
<dbReference type="Proteomes" id="UP000663823">
    <property type="component" value="Unassembled WGS sequence"/>
</dbReference>